<evidence type="ECO:0000256" key="2">
    <source>
        <dbReference type="SAM" id="Phobius"/>
    </source>
</evidence>
<feature type="transmembrane region" description="Helical" evidence="2">
    <location>
        <begin position="118"/>
        <end position="145"/>
    </location>
</feature>
<name>A0A2I0JEM9_PUNGR</name>
<protein>
    <submittedName>
        <fullName evidence="3">Uncharacterized protein</fullName>
    </submittedName>
</protein>
<sequence>MLSVELGEIVTLSVGVVDAGHWPKFVDFLLHSRKLLRLHRHRHPLVYARFPLKQTLQQRVHFFSRSQLRVRLQQPPLPPAPFIDRQPDRLRRREAERSSSHHPRRRRRRRKKEKKMCCGSRVCMLCTCLILVVILIGLLFGFGVFKSGFHKLKDTVNVCDPAAGGICGRPFLAPPPPF</sequence>
<organism evidence="3 4">
    <name type="scientific">Punica granatum</name>
    <name type="common">Pomegranate</name>
    <dbReference type="NCBI Taxonomy" id="22663"/>
    <lineage>
        <taxon>Eukaryota</taxon>
        <taxon>Viridiplantae</taxon>
        <taxon>Streptophyta</taxon>
        <taxon>Embryophyta</taxon>
        <taxon>Tracheophyta</taxon>
        <taxon>Spermatophyta</taxon>
        <taxon>Magnoliopsida</taxon>
        <taxon>eudicotyledons</taxon>
        <taxon>Gunneridae</taxon>
        <taxon>Pentapetalae</taxon>
        <taxon>rosids</taxon>
        <taxon>malvids</taxon>
        <taxon>Myrtales</taxon>
        <taxon>Lythraceae</taxon>
        <taxon>Punica</taxon>
    </lineage>
</organism>
<dbReference type="Proteomes" id="UP000233551">
    <property type="component" value="Unassembled WGS sequence"/>
</dbReference>
<evidence type="ECO:0000313" key="3">
    <source>
        <dbReference type="EMBL" id="PKI54689.1"/>
    </source>
</evidence>
<feature type="compositionally biased region" description="Basic and acidic residues" evidence="1">
    <location>
        <begin position="85"/>
        <end position="99"/>
    </location>
</feature>
<feature type="region of interest" description="Disordered" evidence="1">
    <location>
        <begin position="74"/>
        <end position="111"/>
    </location>
</feature>
<dbReference type="AlphaFoldDB" id="A0A2I0JEM9"/>
<dbReference type="EMBL" id="PGOL01001773">
    <property type="protein sequence ID" value="PKI54689.1"/>
    <property type="molecule type" value="Genomic_DNA"/>
</dbReference>
<feature type="compositionally biased region" description="Basic residues" evidence="1">
    <location>
        <begin position="100"/>
        <end position="111"/>
    </location>
</feature>
<keyword evidence="2" id="KW-0472">Membrane</keyword>
<evidence type="ECO:0000313" key="4">
    <source>
        <dbReference type="Proteomes" id="UP000233551"/>
    </source>
</evidence>
<keyword evidence="2" id="KW-0812">Transmembrane</keyword>
<evidence type="ECO:0000256" key="1">
    <source>
        <dbReference type="SAM" id="MobiDB-lite"/>
    </source>
</evidence>
<gene>
    <name evidence="3" type="ORF">CRG98_024889</name>
</gene>
<dbReference type="PANTHER" id="PTHR36753:SF2">
    <property type="entry name" value="TRANSMEMBRANE PROTEIN"/>
    <property type="match status" value="1"/>
</dbReference>
<proteinExistence type="predicted"/>
<keyword evidence="4" id="KW-1185">Reference proteome</keyword>
<dbReference type="PANTHER" id="PTHR36753">
    <property type="entry name" value="TRANSMEMBRANE PROTEIN"/>
    <property type="match status" value="1"/>
</dbReference>
<keyword evidence="2" id="KW-1133">Transmembrane helix</keyword>
<reference evidence="3 4" key="1">
    <citation type="submission" date="2017-11" db="EMBL/GenBank/DDBJ databases">
        <title>De-novo sequencing of pomegranate (Punica granatum L.) genome.</title>
        <authorList>
            <person name="Akparov Z."/>
            <person name="Amiraslanov A."/>
            <person name="Hajiyeva S."/>
            <person name="Abbasov M."/>
            <person name="Kaur K."/>
            <person name="Hamwieh A."/>
            <person name="Solovyev V."/>
            <person name="Salamov A."/>
            <person name="Braich B."/>
            <person name="Kosarev P."/>
            <person name="Mahmoud A."/>
            <person name="Hajiyev E."/>
            <person name="Babayeva S."/>
            <person name="Izzatullayeva V."/>
            <person name="Mammadov A."/>
            <person name="Mammadov A."/>
            <person name="Sharifova S."/>
            <person name="Ojaghi J."/>
            <person name="Eynullazada K."/>
            <person name="Bayramov B."/>
            <person name="Abdulazimova A."/>
            <person name="Shahmuradov I."/>
        </authorList>
    </citation>
    <scope>NUCLEOTIDE SEQUENCE [LARGE SCALE GENOMIC DNA]</scope>
    <source>
        <strain evidence="4">cv. AG2017</strain>
        <tissue evidence="3">Leaf</tissue>
    </source>
</reference>
<comment type="caution">
    <text evidence="3">The sequence shown here is derived from an EMBL/GenBank/DDBJ whole genome shotgun (WGS) entry which is preliminary data.</text>
</comment>
<accession>A0A2I0JEM9</accession>